<dbReference type="InterPro" id="IPR044810">
    <property type="entry name" value="WRKY_plant"/>
</dbReference>
<evidence type="ECO:0000256" key="5">
    <source>
        <dbReference type="ARBA" id="ARBA00023242"/>
    </source>
</evidence>
<dbReference type="PROSITE" id="PS50811">
    <property type="entry name" value="WRKY"/>
    <property type="match status" value="1"/>
</dbReference>
<dbReference type="EMBL" id="BDRX01000001">
    <property type="protein sequence ID" value="GBF87596.1"/>
    <property type="molecule type" value="Genomic_DNA"/>
</dbReference>
<feature type="compositionally biased region" description="Low complexity" evidence="6">
    <location>
        <begin position="110"/>
        <end position="128"/>
    </location>
</feature>
<comment type="subcellular location">
    <subcellularLocation>
        <location evidence="1">Nucleus</location>
    </subcellularLocation>
</comment>
<keyword evidence="2" id="KW-0805">Transcription regulation</keyword>
<name>A0A2V0NK03_9CHLO</name>
<evidence type="ECO:0000256" key="4">
    <source>
        <dbReference type="ARBA" id="ARBA00023163"/>
    </source>
</evidence>
<evidence type="ECO:0000313" key="9">
    <source>
        <dbReference type="Proteomes" id="UP000247498"/>
    </source>
</evidence>
<keyword evidence="5" id="KW-0539">Nucleus</keyword>
<feature type="compositionally biased region" description="Low complexity" evidence="6">
    <location>
        <begin position="13"/>
        <end position="24"/>
    </location>
</feature>
<feature type="region of interest" description="Disordered" evidence="6">
    <location>
        <begin position="10"/>
        <end position="178"/>
    </location>
</feature>
<dbReference type="GO" id="GO:0003700">
    <property type="term" value="F:DNA-binding transcription factor activity"/>
    <property type="evidence" value="ECO:0007669"/>
    <property type="project" value="InterPro"/>
</dbReference>
<accession>A0A2V0NK03</accession>
<dbReference type="OrthoDB" id="1918969at2759"/>
<evidence type="ECO:0000259" key="7">
    <source>
        <dbReference type="PROSITE" id="PS50811"/>
    </source>
</evidence>
<evidence type="ECO:0000256" key="1">
    <source>
        <dbReference type="ARBA" id="ARBA00004123"/>
    </source>
</evidence>
<dbReference type="GO" id="GO:0043565">
    <property type="term" value="F:sequence-specific DNA binding"/>
    <property type="evidence" value="ECO:0007669"/>
    <property type="project" value="InterPro"/>
</dbReference>
<proteinExistence type="predicted"/>
<dbReference type="InterPro" id="IPR003657">
    <property type="entry name" value="WRKY_dom"/>
</dbReference>
<dbReference type="GO" id="GO:0005634">
    <property type="term" value="C:nucleus"/>
    <property type="evidence" value="ECO:0007669"/>
    <property type="project" value="UniProtKB-SubCell"/>
</dbReference>
<comment type="caution">
    <text evidence="8">The sequence shown here is derived from an EMBL/GenBank/DDBJ whole genome shotgun (WGS) entry which is preliminary data.</text>
</comment>
<dbReference type="Proteomes" id="UP000247498">
    <property type="component" value="Unassembled WGS sequence"/>
</dbReference>
<dbReference type="Pfam" id="PF03106">
    <property type="entry name" value="WRKY"/>
    <property type="match status" value="1"/>
</dbReference>
<evidence type="ECO:0000256" key="2">
    <source>
        <dbReference type="ARBA" id="ARBA00023015"/>
    </source>
</evidence>
<dbReference type="InterPro" id="IPR036576">
    <property type="entry name" value="WRKY_dom_sf"/>
</dbReference>
<reference evidence="8 9" key="1">
    <citation type="journal article" date="2018" name="Sci. Rep.">
        <title>Raphidocelis subcapitata (=Pseudokirchneriella subcapitata) provides an insight into genome evolution and environmental adaptations in the Sphaeropleales.</title>
        <authorList>
            <person name="Suzuki S."/>
            <person name="Yamaguchi H."/>
            <person name="Nakajima N."/>
            <person name="Kawachi M."/>
        </authorList>
    </citation>
    <scope>NUCLEOTIDE SEQUENCE [LARGE SCALE GENOMIC DNA]</scope>
    <source>
        <strain evidence="8 9">NIES-35</strain>
    </source>
</reference>
<dbReference type="AlphaFoldDB" id="A0A2V0NK03"/>
<keyword evidence="9" id="KW-1185">Reference proteome</keyword>
<dbReference type="InParanoid" id="A0A2V0NK03"/>
<evidence type="ECO:0000256" key="3">
    <source>
        <dbReference type="ARBA" id="ARBA00023125"/>
    </source>
</evidence>
<dbReference type="PANTHER" id="PTHR31221">
    <property type="entry name" value="WRKY TRANSCRIPTION FACTOR PROTEIN 1-RELATED"/>
    <property type="match status" value="1"/>
</dbReference>
<organism evidence="8 9">
    <name type="scientific">Raphidocelis subcapitata</name>
    <dbReference type="NCBI Taxonomy" id="307507"/>
    <lineage>
        <taxon>Eukaryota</taxon>
        <taxon>Viridiplantae</taxon>
        <taxon>Chlorophyta</taxon>
        <taxon>core chlorophytes</taxon>
        <taxon>Chlorophyceae</taxon>
        <taxon>CS clade</taxon>
        <taxon>Sphaeropleales</taxon>
        <taxon>Selenastraceae</taxon>
        <taxon>Raphidocelis</taxon>
    </lineage>
</organism>
<feature type="domain" description="WRKY" evidence="7">
    <location>
        <begin position="161"/>
        <end position="227"/>
    </location>
</feature>
<keyword evidence="4" id="KW-0804">Transcription</keyword>
<dbReference type="Gene3D" id="2.20.25.80">
    <property type="entry name" value="WRKY domain"/>
    <property type="match status" value="1"/>
</dbReference>
<dbReference type="STRING" id="307507.A0A2V0NK03"/>
<protein>
    <recommendedName>
        <fullName evidence="7">WRKY domain-containing protein</fullName>
    </recommendedName>
</protein>
<keyword evidence="3" id="KW-0238">DNA-binding</keyword>
<evidence type="ECO:0000256" key="6">
    <source>
        <dbReference type="SAM" id="MobiDB-lite"/>
    </source>
</evidence>
<gene>
    <name evidence="8" type="ORF">Rsub_00307</name>
</gene>
<dbReference type="PANTHER" id="PTHR31221:SF193">
    <property type="entry name" value="WRKY TRANSCRIPTION FACTOR PROTEIN 1-RELATED"/>
    <property type="match status" value="1"/>
</dbReference>
<dbReference type="SMART" id="SM00774">
    <property type="entry name" value="WRKY"/>
    <property type="match status" value="1"/>
</dbReference>
<sequence>MEALVAAARRFIASSPLSSPAKSAGRLGEGDGKAADAAAGTPQQQPPQSPLLDVGVKWVVKPLPGPLQRGNIPTPAGKRAAPKQKPPPKKEPRQPPKKSTFGRTIKSTPAAAEAAAEAAAADAAAQARKSSKRSRSAPPPGVPPAKYRGPGGAPSPAYRGRGGSANDDGSFWRKYGEKPLGITANAVRGYFRCTEPRCPARKTVERDVETGEVLGVEYRGEHSHPPIAS</sequence>
<evidence type="ECO:0000313" key="8">
    <source>
        <dbReference type="EMBL" id="GBF87596.1"/>
    </source>
</evidence>
<dbReference type="SUPFAM" id="SSF118290">
    <property type="entry name" value="WRKY DNA-binding domain"/>
    <property type="match status" value="1"/>
</dbReference>